<organism evidence="2 3">
    <name type="scientific">Streptomyces maoxianensis</name>
    <dbReference type="NCBI Taxonomy" id="1459942"/>
    <lineage>
        <taxon>Bacteria</taxon>
        <taxon>Bacillati</taxon>
        <taxon>Actinomycetota</taxon>
        <taxon>Actinomycetes</taxon>
        <taxon>Kitasatosporales</taxon>
        <taxon>Streptomycetaceae</taxon>
        <taxon>Streptomyces</taxon>
    </lineage>
</organism>
<dbReference type="Proteomes" id="UP001595993">
    <property type="component" value="Unassembled WGS sequence"/>
</dbReference>
<sequence>MGATGGNHGIVCQGCRDDGPTVRERGRISLMAVLCELCWDAHAAEIAGQEGATDTPRPEPDPDDVTAYEPPRCPHCQVEVRPYPTNYDRWVHLATRDYPAKDVPPRYRWRLVPIRAHHAYVPVDVVAVRVGGIEPLPGELVRPAHRAVCLSPDAVDEVEQEQASGQ</sequence>
<proteinExistence type="predicted"/>
<gene>
    <name evidence="2" type="ORF">ACFO9E_10190</name>
</gene>
<accession>A0ABV9G2A9</accession>
<dbReference type="RefSeq" id="WP_381193487.1">
    <property type="nucleotide sequence ID" value="NZ_JBHSFE010000008.1"/>
</dbReference>
<evidence type="ECO:0000256" key="1">
    <source>
        <dbReference type="SAM" id="MobiDB-lite"/>
    </source>
</evidence>
<evidence type="ECO:0000313" key="3">
    <source>
        <dbReference type="Proteomes" id="UP001595993"/>
    </source>
</evidence>
<protein>
    <submittedName>
        <fullName evidence="2">DUF6083 domain-containing protein</fullName>
    </submittedName>
</protein>
<comment type="caution">
    <text evidence="2">The sequence shown here is derived from an EMBL/GenBank/DDBJ whole genome shotgun (WGS) entry which is preliminary data.</text>
</comment>
<evidence type="ECO:0000313" key="2">
    <source>
        <dbReference type="EMBL" id="MFC4608187.1"/>
    </source>
</evidence>
<dbReference type="Pfam" id="PF19561">
    <property type="entry name" value="DUF6083"/>
    <property type="match status" value="1"/>
</dbReference>
<dbReference type="InterPro" id="IPR045729">
    <property type="entry name" value="DUF6083"/>
</dbReference>
<reference evidence="3" key="1">
    <citation type="journal article" date="2019" name="Int. J. Syst. Evol. Microbiol.">
        <title>The Global Catalogue of Microorganisms (GCM) 10K type strain sequencing project: providing services to taxonomists for standard genome sequencing and annotation.</title>
        <authorList>
            <consortium name="The Broad Institute Genomics Platform"/>
            <consortium name="The Broad Institute Genome Sequencing Center for Infectious Disease"/>
            <person name="Wu L."/>
            <person name="Ma J."/>
        </authorList>
    </citation>
    <scope>NUCLEOTIDE SEQUENCE [LARGE SCALE GENOMIC DNA]</scope>
    <source>
        <strain evidence="3">CGMCC 4.7139</strain>
    </source>
</reference>
<keyword evidence="3" id="KW-1185">Reference proteome</keyword>
<name>A0ABV9G2A9_9ACTN</name>
<dbReference type="EMBL" id="JBHSFE010000008">
    <property type="protein sequence ID" value="MFC4608187.1"/>
    <property type="molecule type" value="Genomic_DNA"/>
</dbReference>
<feature type="region of interest" description="Disordered" evidence="1">
    <location>
        <begin position="49"/>
        <end position="69"/>
    </location>
</feature>